<dbReference type="STRING" id="105696.A0A1Y2MD88"/>
<keyword evidence="8" id="KW-1185">Reference proteome</keyword>
<protein>
    <recommendedName>
        <fullName evidence="6">Fe2OG dioxygenase domain-containing protein</fullName>
    </recommendedName>
</protein>
<dbReference type="Gene3D" id="2.60.120.330">
    <property type="entry name" value="B-lactam Antibiotic, Isopenicillin N Synthase, Chain"/>
    <property type="match status" value="1"/>
</dbReference>
<gene>
    <name evidence="7" type="ORF">B5807_00723</name>
</gene>
<keyword evidence="3 5" id="KW-0560">Oxidoreductase</keyword>
<dbReference type="InterPro" id="IPR005123">
    <property type="entry name" value="Oxoglu/Fe-dep_dioxygenase_dom"/>
</dbReference>
<evidence type="ECO:0000256" key="3">
    <source>
        <dbReference type="ARBA" id="ARBA00023002"/>
    </source>
</evidence>
<evidence type="ECO:0000256" key="1">
    <source>
        <dbReference type="ARBA" id="ARBA00008056"/>
    </source>
</evidence>
<evidence type="ECO:0000256" key="2">
    <source>
        <dbReference type="ARBA" id="ARBA00022723"/>
    </source>
</evidence>
<dbReference type="Proteomes" id="UP000193240">
    <property type="component" value="Unassembled WGS sequence"/>
</dbReference>
<dbReference type="SUPFAM" id="SSF51197">
    <property type="entry name" value="Clavaminate synthase-like"/>
    <property type="match status" value="1"/>
</dbReference>
<proteinExistence type="inferred from homology"/>
<dbReference type="GO" id="GO:0016491">
    <property type="term" value="F:oxidoreductase activity"/>
    <property type="evidence" value="ECO:0007669"/>
    <property type="project" value="UniProtKB-KW"/>
</dbReference>
<keyword evidence="4 5" id="KW-0408">Iron</keyword>
<dbReference type="PRINTS" id="PR00682">
    <property type="entry name" value="IPNSYNTHASE"/>
</dbReference>
<dbReference type="Pfam" id="PF03171">
    <property type="entry name" value="2OG-FeII_Oxy"/>
    <property type="match status" value="1"/>
</dbReference>
<name>A0A1Y2MD88_EPING</name>
<sequence>MSATETLASQARTVTLHNGQVFSFNSNTASTSECIPIINVSRIYSDDLEERKAVAAEIREASKDIGFFYMVNHGIEPGYSEEAFQQAKRFFALSEEKKMEVFTGLVPNEYVGFHPMKYYNRNGWKYQDLSEAFNWAYDAAQDPEAVDKSEEPISIWPNDLPGFREGLYAYHTQLLQLSRHLTRIFALALHLPEDYFDEYIKRPEAGMRILHYPEQMHSADEQQGIGAHTDVECFTIVTQDDSGGLEVLSKRGNWIKADPVPGSFVVNIADCFMRQTNDFFVSTVHRVINKSGNERYSAPFFFGFDRKKLLEPVPTCVSADNPMKYPVMTGGEYYKWRTNKQKSSGVKTEEKQVIE</sequence>
<evidence type="ECO:0000259" key="6">
    <source>
        <dbReference type="PROSITE" id="PS51471"/>
    </source>
</evidence>
<dbReference type="PROSITE" id="PS51471">
    <property type="entry name" value="FE2OG_OXY"/>
    <property type="match status" value="1"/>
</dbReference>
<dbReference type="InterPro" id="IPR027443">
    <property type="entry name" value="IPNS-like_sf"/>
</dbReference>
<evidence type="ECO:0000313" key="8">
    <source>
        <dbReference type="Proteomes" id="UP000193240"/>
    </source>
</evidence>
<evidence type="ECO:0000256" key="5">
    <source>
        <dbReference type="RuleBase" id="RU003682"/>
    </source>
</evidence>
<comment type="similarity">
    <text evidence="1 5">Belongs to the iron/ascorbate-dependent oxidoreductase family.</text>
</comment>
<dbReference type="InParanoid" id="A0A1Y2MD88"/>
<dbReference type="PANTHER" id="PTHR10209:SF881">
    <property type="entry name" value="FI07970P-RELATED"/>
    <property type="match status" value="1"/>
</dbReference>
<feature type="domain" description="Fe2OG dioxygenase" evidence="6">
    <location>
        <begin position="203"/>
        <end position="304"/>
    </location>
</feature>
<evidence type="ECO:0000313" key="7">
    <source>
        <dbReference type="EMBL" id="OSS53739.1"/>
    </source>
</evidence>
<dbReference type="GO" id="GO:0046872">
    <property type="term" value="F:metal ion binding"/>
    <property type="evidence" value="ECO:0007669"/>
    <property type="project" value="UniProtKB-KW"/>
</dbReference>
<dbReference type="InterPro" id="IPR044861">
    <property type="entry name" value="IPNS-like_FE2OG_OXY"/>
</dbReference>
<dbReference type="InterPro" id="IPR026992">
    <property type="entry name" value="DIOX_N"/>
</dbReference>
<accession>A0A1Y2MD88</accession>
<dbReference type="GO" id="GO:0044283">
    <property type="term" value="P:small molecule biosynthetic process"/>
    <property type="evidence" value="ECO:0007669"/>
    <property type="project" value="UniProtKB-ARBA"/>
</dbReference>
<keyword evidence="2 5" id="KW-0479">Metal-binding</keyword>
<dbReference type="AlphaFoldDB" id="A0A1Y2MD88"/>
<dbReference type="Pfam" id="PF14226">
    <property type="entry name" value="DIOX_N"/>
    <property type="match status" value="1"/>
</dbReference>
<dbReference type="OMA" id="AGMRILH"/>
<dbReference type="EMBL" id="KZ107838">
    <property type="protein sequence ID" value="OSS53739.1"/>
    <property type="molecule type" value="Genomic_DNA"/>
</dbReference>
<evidence type="ECO:0000256" key="4">
    <source>
        <dbReference type="ARBA" id="ARBA00023004"/>
    </source>
</evidence>
<dbReference type="PANTHER" id="PTHR10209">
    <property type="entry name" value="OXIDOREDUCTASE, 2OG-FE II OXYGENASE FAMILY PROTEIN"/>
    <property type="match status" value="1"/>
</dbReference>
<reference evidence="7 8" key="1">
    <citation type="journal article" date="2017" name="Genome Announc.">
        <title>Genome sequence of the saprophytic ascomycete Epicoccum nigrum ICMP 19927 strain isolated from New Zealand.</title>
        <authorList>
            <person name="Fokin M."/>
            <person name="Fleetwood D."/>
            <person name="Weir B.S."/>
            <person name="Villas-Boas S.G."/>
        </authorList>
    </citation>
    <scope>NUCLEOTIDE SEQUENCE [LARGE SCALE GENOMIC DNA]</scope>
    <source>
        <strain evidence="7 8">ICMP 19927</strain>
    </source>
</reference>
<organism evidence="7 8">
    <name type="scientific">Epicoccum nigrum</name>
    <name type="common">Soil fungus</name>
    <name type="synonym">Epicoccum purpurascens</name>
    <dbReference type="NCBI Taxonomy" id="105696"/>
    <lineage>
        <taxon>Eukaryota</taxon>
        <taxon>Fungi</taxon>
        <taxon>Dikarya</taxon>
        <taxon>Ascomycota</taxon>
        <taxon>Pezizomycotina</taxon>
        <taxon>Dothideomycetes</taxon>
        <taxon>Pleosporomycetidae</taxon>
        <taxon>Pleosporales</taxon>
        <taxon>Pleosporineae</taxon>
        <taxon>Didymellaceae</taxon>
        <taxon>Epicoccum</taxon>
    </lineage>
</organism>